<dbReference type="GeneID" id="54550285"/>
<feature type="region of interest" description="Disordered" evidence="1">
    <location>
        <begin position="314"/>
        <end position="369"/>
    </location>
</feature>
<evidence type="ECO:0000313" key="2">
    <source>
        <dbReference type="EMBL" id="KAF2273930.1"/>
    </source>
</evidence>
<feature type="region of interest" description="Disordered" evidence="1">
    <location>
        <begin position="93"/>
        <end position="126"/>
    </location>
</feature>
<dbReference type="AlphaFoldDB" id="A0A6A6JBD9"/>
<reference evidence="2" key="1">
    <citation type="journal article" date="2020" name="Stud. Mycol.">
        <title>101 Dothideomycetes genomes: a test case for predicting lifestyles and emergence of pathogens.</title>
        <authorList>
            <person name="Haridas S."/>
            <person name="Albert R."/>
            <person name="Binder M."/>
            <person name="Bloem J."/>
            <person name="Labutti K."/>
            <person name="Salamov A."/>
            <person name="Andreopoulos B."/>
            <person name="Baker S."/>
            <person name="Barry K."/>
            <person name="Bills G."/>
            <person name="Bluhm B."/>
            <person name="Cannon C."/>
            <person name="Castanera R."/>
            <person name="Culley D."/>
            <person name="Daum C."/>
            <person name="Ezra D."/>
            <person name="Gonzalez J."/>
            <person name="Henrissat B."/>
            <person name="Kuo A."/>
            <person name="Liang C."/>
            <person name="Lipzen A."/>
            <person name="Lutzoni F."/>
            <person name="Magnuson J."/>
            <person name="Mondo S."/>
            <person name="Nolan M."/>
            <person name="Ohm R."/>
            <person name="Pangilinan J."/>
            <person name="Park H.-J."/>
            <person name="Ramirez L."/>
            <person name="Alfaro M."/>
            <person name="Sun H."/>
            <person name="Tritt A."/>
            <person name="Yoshinaga Y."/>
            <person name="Zwiers L.-H."/>
            <person name="Turgeon B."/>
            <person name="Goodwin S."/>
            <person name="Spatafora J."/>
            <person name="Crous P."/>
            <person name="Grigoriev I."/>
        </authorList>
    </citation>
    <scope>NUCLEOTIDE SEQUENCE</scope>
    <source>
        <strain evidence="2">CBS 379.55</strain>
    </source>
</reference>
<organism evidence="2 3">
    <name type="scientific">Westerdykella ornata</name>
    <dbReference type="NCBI Taxonomy" id="318751"/>
    <lineage>
        <taxon>Eukaryota</taxon>
        <taxon>Fungi</taxon>
        <taxon>Dikarya</taxon>
        <taxon>Ascomycota</taxon>
        <taxon>Pezizomycotina</taxon>
        <taxon>Dothideomycetes</taxon>
        <taxon>Pleosporomycetidae</taxon>
        <taxon>Pleosporales</taxon>
        <taxon>Sporormiaceae</taxon>
        <taxon>Westerdykella</taxon>
    </lineage>
</organism>
<name>A0A6A6JBD9_WESOR</name>
<evidence type="ECO:0000313" key="3">
    <source>
        <dbReference type="Proteomes" id="UP000800097"/>
    </source>
</evidence>
<protein>
    <recommendedName>
        <fullName evidence="4">Oxidoreductase-like protein</fullName>
    </recommendedName>
</protein>
<evidence type="ECO:0008006" key="4">
    <source>
        <dbReference type="Google" id="ProtNLM"/>
    </source>
</evidence>
<dbReference type="RefSeq" id="XP_033651469.1">
    <property type="nucleotide sequence ID" value="XM_033797110.1"/>
</dbReference>
<feature type="compositionally biased region" description="Polar residues" evidence="1">
    <location>
        <begin position="344"/>
        <end position="362"/>
    </location>
</feature>
<proteinExistence type="predicted"/>
<keyword evidence="3" id="KW-1185">Reference proteome</keyword>
<feature type="compositionally biased region" description="Basic residues" evidence="1">
    <location>
        <begin position="447"/>
        <end position="456"/>
    </location>
</feature>
<accession>A0A6A6JBD9</accession>
<dbReference type="Proteomes" id="UP000800097">
    <property type="component" value="Unassembled WGS sequence"/>
</dbReference>
<evidence type="ECO:0000256" key="1">
    <source>
        <dbReference type="SAM" id="MobiDB-lite"/>
    </source>
</evidence>
<sequence>MSAVEAKSLSSLTALASNPPAYPRNPTHVKHEPLVLYIARVPGSRDVFLSPLKPRDKVVTAEDIQSCLYYVHVNEPEDVRLISQVSPVEARESPLVTGNPALTGRPISRKAVPSSPPPVSAPTVPRRKPVAGALSPVNDFDNSNNVHASTYYRYSQETPGSEFAQSSATCMPEAELKPPLPPRRPPEYCPSPLGTSLTLIRRDPASGAQWNVACIDDPAVFDVSSSAVNDASARKRAGAPIYIEVTNPGYSKFLNGPEFRPDLIARMGDLTAISPQSNWKAQANVAFAPAVLPAAGDEAYQDDTLFRRRLWMETGKHQSSHKRTGSHELYLGRRRLRSSSEASPTSTDNSAGGTPLDTQDQPHSFPDPEIKSSFRGYVFLSPWNGRCEFVTGAAGGSLKARSQCRHVVPGLQGAPPAVTQVSELRFNLPSSSKSSSTASDEPVKRSSIFHRSKHARNNSSASEMDLSLGQEHAGGGYGGKQAKLGKLIIEDEGLKMLDLLVAANMALYWRAYEKVDARSRGDRSST</sequence>
<dbReference type="EMBL" id="ML986506">
    <property type="protein sequence ID" value="KAF2273930.1"/>
    <property type="molecule type" value="Genomic_DNA"/>
</dbReference>
<feature type="region of interest" description="Disordered" evidence="1">
    <location>
        <begin position="428"/>
        <end position="463"/>
    </location>
</feature>
<feature type="compositionally biased region" description="Low complexity" evidence="1">
    <location>
        <begin position="430"/>
        <end position="439"/>
    </location>
</feature>
<dbReference type="OrthoDB" id="5426191at2759"/>
<gene>
    <name evidence="2" type="ORF">EI97DRAFT_423269</name>
</gene>